<organism evidence="1 2">
    <name type="scientific">Oncorhynchus tshawytscha</name>
    <name type="common">Chinook salmon</name>
    <name type="synonym">Salmo tshawytscha</name>
    <dbReference type="NCBI Taxonomy" id="74940"/>
    <lineage>
        <taxon>Eukaryota</taxon>
        <taxon>Metazoa</taxon>
        <taxon>Chordata</taxon>
        <taxon>Craniata</taxon>
        <taxon>Vertebrata</taxon>
        <taxon>Euteleostomi</taxon>
        <taxon>Actinopterygii</taxon>
        <taxon>Neopterygii</taxon>
        <taxon>Teleostei</taxon>
        <taxon>Protacanthopterygii</taxon>
        <taxon>Salmoniformes</taxon>
        <taxon>Salmonidae</taxon>
        <taxon>Salmoninae</taxon>
        <taxon>Oncorhynchus</taxon>
    </lineage>
</organism>
<reference evidence="1" key="2">
    <citation type="submission" date="2025-08" db="UniProtKB">
        <authorList>
            <consortium name="Ensembl"/>
        </authorList>
    </citation>
    <scope>IDENTIFICATION</scope>
</reference>
<evidence type="ECO:0000313" key="1">
    <source>
        <dbReference type="Ensembl" id="ENSOTSP00005121334.1"/>
    </source>
</evidence>
<accession>A0AAZ3PZX4</accession>
<dbReference type="Ensembl" id="ENSOTST00005139660.1">
    <property type="protein sequence ID" value="ENSOTSP00005121334.1"/>
    <property type="gene ID" value="ENSOTSG00005061740.1"/>
</dbReference>
<reference evidence="1" key="3">
    <citation type="submission" date="2025-09" db="UniProtKB">
        <authorList>
            <consortium name="Ensembl"/>
        </authorList>
    </citation>
    <scope>IDENTIFICATION</scope>
</reference>
<protein>
    <recommendedName>
        <fullName evidence="3">ACB domain-containing protein</fullName>
    </recommendedName>
</protein>
<evidence type="ECO:0008006" key="3">
    <source>
        <dbReference type="Google" id="ProtNLM"/>
    </source>
</evidence>
<sequence>MLGILKDWSSLLFLSLRPSSEYETCSAWSSSTALRRERRGVRATRSYSYRTSMPTRGSSTRLPCLRTGYHSRVPSLYTEYGGVTDPKNTCMLMSKQADWAKNSKEPTAAAQMYLSVGEHLKAIDIIGEQG</sequence>
<dbReference type="AlphaFoldDB" id="A0AAZ3PZX4"/>
<keyword evidence="2" id="KW-1185">Reference proteome</keyword>
<dbReference type="Proteomes" id="UP000694402">
    <property type="component" value="Unassembled WGS sequence"/>
</dbReference>
<proteinExistence type="predicted"/>
<name>A0AAZ3PZX4_ONCTS</name>
<evidence type="ECO:0000313" key="2">
    <source>
        <dbReference type="Proteomes" id="UP000694402"/>
    </source>
</evidence>
<reference evidence="2" key="1">
    <citation type="journal article" date="2018" name="PLoS ONE">
        <title>Chinook salmon (Oncorhynchus tshawytscha) genome and transcriptome.</title>
        <authorList>
            <person name="Christensen K.A."/>
            <person name="Leong J.S."/>
            <person name="Sakhrani D."/>
            <person name="Biagi C.A."/>
            <person name="Minkley D.R."/>
            <person name="Withler R.E."/>
            <person name="Rondeau E.B."/>
            <person name="Koop B.F."/>
            <person name="Devlin R.H."/>
        </authorList>
    </citation>
    <scope>NUCLEOTIDE SEQUENCE [LARGE SCALE GENOMIC DNA]</scope>
</reference>